<evidence type="ECO:0000256" key="7">
    <source>
        <dbReference type="ARBA" id="ARBA00023002"/>
    </source>
</evidence>
<dbReference type="InterPro" id="IPR011044">
    <property type="entry name" value="Quino_amine_DH_bsu"/>
</dbReference>
<dbReference type="AlphaFoldDB" id="A0A0J7XRT6"/>
<gene>
    <name evidence="10" type="ORF">V473_15025</name>
</gene>
<comment type="similarity">
    <text evidence="2">Belongs to the aromatic amine dehydrogenase heavy chain family.</text>
</comment>
<dbReference type="PANTHER" id="PTHR47197:SF3">
    <property type="entry name" value="DIHYDRO-HEME D1 DEHYDROGENASE"/>
    <property type="match status" value="1"/>
</dbReference>
<evidence type="ECO:0000256" key="5">
    <source>
        <dbReference type="ARBA" id="ARBA00022764"/>
    </source>
</evidence>
<keyword evidence="3" id="KW-0813">Transport</keyword>
<sequence>MSPAQQGSGGSASMSKTSFRIFAAALCGSLLASAALAQAAPADTKASVEPEESDTLTIDPPKPTWFFVDGGWDMPGTSIFDGESGKMKGMVETRRLADMAIDPAGKYYYVAETIWSKNDRGTRQDMVTVYDSKTLNLVTEIAMPGRLLIGSRKNNFIISDDGKTGYVYDFSPTSGVNIVDLAKRKLITAIELPGCASLMPNPGVGFSALCSDGSIATVAIKGTKADITHTAPFFAASDDPIFDNFAYDRIKKQTTFLTYTGQIYTAKISATPTVSAPFSIQAAAGIRVGDAKPLDVNWYPGGRQPMALHRATDMLFVLMHKGEYWSHKASGDEVWQVDVAAQKVVKRFVLKEPMNNIEVSQTDKPLLYMNGEKGEVHVMDVATGEEKHKIEKAGGGIITVLEPS</sequence>
<evidence type="ECO:0000256" key="9">
    <source>
        <dbReference type="SAM" id="SignalP"/>
    </source>
</evidence>
<accession>A0A0J7XRT6</accession>
<dbReference type="GO" id="GO:0042597">
    <property type="term" value="C:periplasmic space"/>
    <property type="evidence" value="ECO:0007669"/>
    <property type="project" value="UniProtKB-SubCell"/>
</dbReference>
<comment type="caution">
    <text evidence="10">The sequence shown here is derived from an EMBL/GenBank/DDBJ whole genome shotgun (WGS) entry which is preliminary data.</text>
</comment>
<evidence type="ECO:0000256" key="3">
    <source>
        <dbReference type="ARBA" id="ARBA00022448"/>
    </source>
</evidence>
<organism evidence="10 11">
    <name type="scientific">Sphingobium cupriresistens LL01</name>
    <dbReference type="NCBI Taxonomy" id="1420583"/>
    <lineage>
        <taxon>Bacteria</taxon>
        <taxon>Pseudomonadati</taxon>
        <taxon>Pseudomonadota</taxon>
        <taxon>Alphaproteobacteria</taxon>
        <taxon>Sphingomonadales</taxon>
        <taxon>Sphingomonadaceae</taxon>
        <taxon>Sphingobium</taxon>
    </lineage>
</organism>
<evidence type="ECO:0000313" key="10">
    <source>
        <dbReference type="EMBL" id="KMS54551.1"/>
    </source>
</evidence>
<reference evidence="10 11" key="1">
    <citation type="journal article" date="2015" name="G3 (Bethesda)">
        <title>Insights into Ongoing Evolution of the Hexachlorocyclohexane Catabolic Pathway from Comparative Genomics of Ten Sphingomonadaceae Strains.</title>
        <authorList>
            <person name="Pearce S.L."/>
            <person name="Oakeshott J.G."/>
            <person name="Pandey G."/>
        </authorList>
    </citation>
    <scope>NUCLEOTIDE SEQUENCE [LARGE SCALE GENOMIC DNA]</scope>
    <source>
        <strain evidence="10 11">LL01</strain>
    </source>
</reference>
<feature type="disulfide bond" evidence="8">
    <location>
        <begin position="195"/>
        <end position="210"/>
    </location>
</feature>
<name>A0A0J7XRT6_9SPHN</name>
<dbReference type="PATRIC" id="fig|1420583.3.peg.2798"/>
<dbReference type="STRING" id="1420583.V473_15025"/>
<keyword evidence="8" id="KW-1015">Disulfide bond</keyword>
<feature type="chain" id="PRO_5005291528" evidence="9">
    <location>
        <begin position="40"/>
        <end position="404"/>
    </location>
</feature>
<evidence type="ECO:0000256" key="4">
    <source>
        <dbReference type="ARBA" id="ARBA00022729"/>
    </source>
</evidence>
<evidence type="ECO:0000256" key="1">
    <source>
        <dbReference type="ARBA" id="ARBA00004418"/>
    </source>
</evidence>
<dbReference type="InterPro" id="IPR051200">
    <property type="entry name" value="Host-pathogen_enzymatic-act"/>
</dbReference>
<proteinExistence type="inferred from homology"/>
<keyword evidence="6" id="KW-0249">Electron transport</keyword>
<evidence type="ECO:0000256" key="8">
    <source>
        <dbReference type="PIRSR" id="PIRSR609451-50"/>
    </source>
</evidence>
<evidence type="ECO:0000256" key="6">
    <source>
        <dbReference type="ARBA" id="ARBA00022982"/>
    </source>
</evidence>
<dbReference type="Gene3D" id="2.130.10.10">
    <property type="entry name" value="YVTN repeat-like/Quinoprotein amine dehydrogenase"/>
    <property type="match status" value="1"/>
</dbReference>
<keyword evidence="7" id="KW-0560">Oxidoreductase</keyword>
<dbReference type="GO" id="GO:0030058">
    <property type="term" value="F:aliphatic amine dehydrogenase activity"/>
    <property type="evidence" value="ECO:0007669"/>
    <property type="project" value="InterPro"/>
</dbReference>
<dbReference type="Proteomes" id="UP000052232">
    <property type="component" value="Unassembled WGS sequence"/>
</dbReference>
<keyword evidence="4 9" id="KW-0732">Signal</keyword>
<dbReference type="InterPro" id="IPR015943">
    <property type="entry name" value="WD40/YVTN_repeat-like_dom_sf"/>
</dbReference>
<evidence type="ECO:0000313" key="11">
    <source>
        <dbReference type="Proteomes" id="UP000052232"/>
    </source>
</evidence>
<keyword evidence="5" id="KW-0574">Periplasm</keyword>
<evidence type="ECO:0000256" key="2">
    <source>
        <dbReference type="ARBA" id="ARBA00010548"/>
    </source>
</evidence>
<dbReference type="SUPFAM" id="SSF50969">
    <property type="entry name" value="YVTN repeat-like/Quinoprotein amine dehydrogenase"/>
    <property type="match status" value="1"/>
</dbReference>
<protein>
    <submittedName>
        <fullName evidence="10">Methylamine dehydrogenase heavy chain</fullName>
    </submittedName>
</protein>
<feature type="signal peptide" evidence="9">
    <location>
        <begin position="1"/>
        <end position="39"/>
    </location>
</feature>
<dbReference type="PANTHER" id="PTHR47197">
    <property type="entry name" value="PROTEIN NIRF"/>
    <property type="match status" value="1"/>
</dbReference>
<dbReference type="Pfam" id="PF06433">
    <property type="entry name" value="Me-amine-dh_H"/>
    <property type="match status" value="1"/>
</dbReference>
<dbReference type="EMBL" id="JACT01000003">
    <property type="protein sequence ID" value="KMS54551.1"/>
    <property type="molecule type" value="Genomic_DNA"/>
</dbReference>
<comment type="subcellular location">
    <subcellularLocation>
        <location evidence="1">Periplasm</location>
    </subcellularLocation>
</comment>
<dbReference type="InterPro" id="IPR009451">
    <property type="entry name" value="Metamine_DH_Hvc"/>
</dbReference>
<keyword evidence="11" id="KW-1185">Reference proteome</keyword>